<dbReference type="InterPro" id="IPR005502">
    <property type="entry name" value="Ribosyl_crysJ1"/>
</dbReference>
<comment type="caution">
    <text evidence="1">The sequence shown here is derived from an EMBL/GenBank/DDBJ whole genome shotgun (WGS) entry which is preliminary data.</text>
</comment>
<gene>
    <name evidence="1" type="ORF">ACJDT4_23135</name>
</gene>
<dbReference type="InterPro" id="IPR050792">
    <property type="entry name" value="ADP-ribosylglycohydrolase"/>
</dbReference>
<reference evidence="1 2" key="1">
    <citation type="submission" date="2024-11" db="EMBL/GenBank/DDBJ databases">
        <authorList>
            <person name="Heng Y.C."/>
            <person name="Lim A.C.H."/>
            <person name="Lee J.K.Y."/>
            <person name="Kittelmann S."/>
        </authorList>
    </citation>
    <scope>NUCLEOTIDE SEQUENCE [LARGE SCALE GENOMIC DNA]</scope>
    <source>
        <strain evidence="1 2">WILCCON 0114</strain>
    </source>
</reference>
<accession>A0ABW8TMJ5</accession>
<name>A0ABW8TMJ5_9CLOT</name>
<sequence length="434" mass="49007">MSYPKVPSFNKKIEQIIEYVRLKHEFGAEGMEEILLEVEKSLDLSLEKIKGLEINKKKVELEPDDLLSIKKLRDNGPRRLWDKIDIDTYRDKLEGAFLARMAGCILGAPVEAYSVEHMEKWAKYTGSTFPPTDYWNMIKYPYDLRYEKSDYISYTKRGMDKVPVDDDISYTLLGLLIAEDYGVNFTTKDVGEAWVKYLPYACTAEEIALRNLQNGVKAEKAAEIDNPYCQWIGADIRSDPFAYIAPAYPEKAASMAYQDAYVSHRRNGIYGEMFFAAAQSAAFAVNSPVEALEIGLSEIPSNCSLAKDIRWALEEGKNVKNYKEARELVEKRFEGMSYLHTNNNACLTVFGLMIGGTDMTKVISETVAMGMDNDCTAATAGSIVGAIVGKKGIPEHWYNGFNNIVDSYLINVGELKIDDVIRRFEVQAKKVYLE</sequence>
<dbReference type="SUPFAM" id="SSF101478">
    <property type="entry name" value="ADP-ribosylglycohydrolase"/>
    <property type="match status" value="1"/>
</dbReference>
<dbReference type="EMBL" id="JBJIAA010000032">
    <property type="protein sequence ID" value="MFL0253305.1"/>
    <property type="molecule type" value="Genomic_DNA"/>
</dbReference>
<protein>
    <submittedName>
        <fullName evidence="1">ADP-ribosylglycohydrolase family protein</fullName>
    </submittedName>
</protein>
<dbReference type="PANTHER" id="PTHR16222">
    <property type="entry name" value="ADP-RIBOSYLGLYCOHYDROLASE"/>
    <property type="match status" value="1"/>
</dbReference>
<keyword evidence="2" id="KW-1185">Reference proteome</keyword>
<dbReference type="Gene3D" id="1.10.4080.10">
    <property type="entry name" value="ADP-ribosylation/Crystallin J1"/>
    <property type="match status" value="1"/>
</dbReference>
<dbReference type="Pfam" id="PF03747">
    <property type="entry name" value="ADP_ribosyl_GH"/>
    <property type="match status" value="1"/>
</dbReference>
<dbReference type="RefSeq" id="WP_406789974.1">
    <property type="nucleotide sequence ID" value="NZ_JBJIAA010000032.1"/>
</dbReference>
<dbReference type="InterPro" id="IPR036705">
    <property type="entry name" value="Ribosyl_crysJ1_sf"/>
</dbReference>
<organism evidence="1 2">
    <name type="scientific">Clostridium neuense</name>
    <dbReference type="NCBI Taxonomy" id="1728934"/>
    <lineage>
        <taxon>Bacteria</taxon>
        <taxon>Bacillati</taxon>
        <taxon>Bacillota</taxon>
        <taxon>Clostridia</taxon>
        <taxon>Eubacteriales</taxon>
        <taxon>Clostridiaceae</taxon>
        <taxon>Clostridium</taxon>
    </lineage>
</organism>
<evidence type="ECO:0000313" key="1">
    <source>
        <dbReference type="EMBL" id="MFL0253305.1"/>
    </source>
</evidence>
<dbReference type="Proteomes" id="UP001623592">
    <property type="component" value="Unassembled WGS sequence"/>
</dbReference>
<evidence type="ECO:0000313" key="2">
    <source>
        <dbReference type="Proteomes" id="UP001623592"/>
    </source>
</evidence>
<dbReference type="PANTHER" id="PTHR16222:SF12">
    <property type="entry name" value="ADP-RIBOSYLGLYCOHYDROLASE-RELATED"/>
    <property type="match status" value="1"/>
</dbReference>
<proteinExistence type="predicted"/>